<feature type="transmembrane region" description="Helical" evidence="6">
    <location>
        <begin position="449"/>
        <end position="468"/>
    </location>
</feature>
<keyword evidence="2" id="KW-0813">Transport</keyword>
<feature type="transmembrane region" description="Helical" evidence="6">
    <location>
        <begin position="187"/>
        <end position="209"/>
    </location>
</feature>
<feature type="transmembrane region" description="Helical" evidence="6">
    <location>
        <begin position="154"/>
        <end position="175"/>
    </location>
</feature>
<dbReference type="PANTHER" id="PTHR11101:SF80">
    <property type="entry name" value="PHOSPHATE TRANSPORTER"/>
    <property type="match status" value="1"/>
</dbReference>
<evidence type="ECO:0000256" key="5">
    <source>
        <dbReference type="ARBA" id="ARBA00023136"/>
    </source>
</evidence>
<dbReference type="Pfam" id="PF01384">
    <property type="entry name" value="PHO4"/>
    <property type="match status" value="1"/>
</dbReference>
<dbReference type="GO" id="GO:0005315">
    <property type="term" value="F:phosphate transmembrane transporter activity"/>
    <property type="evidence" value="ECO:0007669"/>
    <property type="project" value="InterPro"/>
</dbReference>
<name>A0A6C0AZ07_9ZZZZ</name>
<evidence type="ECO:0000313" key="7">
    <source>
        <dbReference type="EMBL" id="QHS84481.1"/>
    </source>
</evidence>
<organism evidence="7">
    <name type="scientific">viral metagenome</name>
    <dbReference type="NCBI Taxonomy" id="1070528"/>
    <lineage>
        <taxon>unclassified sequences</taxon>
        <taxon>metagenomes</taxon>
        <taxon>organismal metagenomes</taxon>
    </lineage>
</organism>
<protein>
    <recommendedName>
        <fullName evidence="8">Phosphate transporter</fullName>
    </recommendedName>
</protein>
<sequence>MFLWIVIVGGISSFIASMGIGANDAANAFASSVGSKALTMRQAAIIASIFETSGAILLGSHVTDTIRKGIADYQCFENDPEIFMYGCMYVIISVSIWLFLASYLEMPVSTTHSCVGGMIGMTIASVGSECVIWYKKTDTFPFVGGVGGIVLSWFISPICSGIISSIIFGFTRKFVLLKNYESNRINYIYPILVGSTITINCFFIIYKGAKGIGLDDIKVESAFAISFGSGFISGIITIPLVPKVRKIVNKKFINYTSYFSQNDEMHIQNNVKELNISSINDLITVSNLHDKADKFDLRIEEIFKYLQIFTAACDAFSHGANDVANAVGPFAAIYLIYRENDVISKKIDMDDDAYWILGIGGIGISFGLILYGKKIIHAIGNKLCKITPSRGVSIELGSALIIIAGSRLKIPLSTTHCQVGATIGVGLLENKSCFNKIEGVNSKILSKVVFGWIITCIIVGITSALLTAQGIYSPILKNQIACNNNSSIIYI</sequence>
<dbReference type="GO" id="GO:0016020">
    <property type="term" value="C:membrane"/>
    <property type="evidence" value="ECO:0007669"/>
    <property type="project" value="UniProtKB-SubCell"/>
</dbReference>
<evidence type="ECO:0000256" key="6">
    <source>
        <dbReference type="SAM" id="Phobius"/>
    </source>
</evidence>
<feature type="transmembrane region" description="Helical" evidence="6">
    <location>
        <begin position="82"/>
        <end position="103"/>
    </location>
</feature>
<dbReference type="EMBL" id="MN738808">
    <property type="protein sequence ID" value="QHS84481.1"/>
    <property type="molecule type" value="Genomic_DNA"/>
</dbReference>
<feature type="transmembrane region" description="Helical" evidence="6">
    <location>
        <begin position="353"/>
        <end position="372"/>
    </location>
</feature>
<evidence type="ECO:0000256" key="4">
    <source>
        <dbReference type="ARBA" id="ARBA00022989"/>
    </source>
</evidence>
<keyword evidence="5 6" id="KW-0472">Membrane</keyword>
<evidence type="ECO:0008006" key="8">
    <source>
        <dbReference type="Google" id="ProtNLM"/>
    </source>
</evidence>
<dbReference type="GO" id="GO:0035435">
    <property type="term" value="P:phosphate ion transmembrane transport"/>
    <property type="evidence" value="ECO:0007669"/>
    <property type="project" value="TreeGrafter"/>
</dbReference>
<reference evidence="7" key="1">
    <citation type="journal article" date="2020" name="Nature">
        <title>Giant virus diversity and host interactions through global metagenomics.</title>
        <authorList>
            <person name="Schulz F."/>
            <person name="Roux S."/>
            <person name="Paez-Espino D."/>
            <person name="Jungbluth S."/>
            <person name="Walsh D.A."/>
            <person name="Denef V.J."/>
            <person name="McMahon K.D."/>
            <person name="Konstantinidis K.T."/>
            <person name="Eloe-Fadrosh E.A."/>
            <person name="Kyrpides N.C."/>
            <person name="Woyke T."/>
        </authorList>
    </citation>
    <scope>NUCLEOTIDE SEQUENCE</scope>
    <source>
        <strain evidence="7">GVMAG-S-ERX556022-25</strain>
    </source>
</reference>
<comment type="subcellular location">
    <subcellularLocation>
        <location evidence="1">Membrane</location>
        <topology evidence="1">Multi-pass membrane protein</topology>
    </subcellularLocation>
</comment>
<evidence type="ECO:0000256" key="3">
    <source>
        <dbReference type="ARBA" id="ARBA00022692"/>
    </source>
</evidence>
<evidence type="ECO:0000256" key="2">
    <source>
        <dbReference type="ARBA" id="ARBA00022448"/>
    </source>
</evidence>
<dbReference type="InterPro" id="IPR001204">
    <property type="entry name" value="Phos_transporter"/>
</dbReference>
<keyword evidence="3 6" id="KW-0812">Transmembrane</keyword>
<accession>A0A6C0AZ07</accession>
<keyword evidence="4 6" id="KW-1133">Transmembrane helix</keyword>
<feature type="transmembrane region" description="Helical" evidence="6">
    <location>
        <begin position="221"/>
        <end position="241"/>
    </location>
</feature>
<proteinExistence type="predicted"/>
<evidence type="ECO:0000256" key="1">
    <source>
        <dbReference type="ARBA" id="ARBA00004141"/>
    </source>
</evidence>
<dbReference type="PANTHER" id="PTHR11101">
    <property type="entry name" value="PHOSPHATE TRANSPORTER"/>
    <property type="match status" value="1"/>
</dbReference>
<dbReference type="AlphaFoldDB" id="A0A6C0AZ07"/>